<sequence>MAVALTEPAGTIGQRAAALPEGLLRSLEAGPVAVADIDRDFETVLPEVYLALHILWQQRALTLLDRAIDPAIRVVCAIEDQPLNLGTAGLAASWRLSRFAFMRAGRDGRLRIETPRLPVVAEILRPELAGLFATLAEPQTVDGLADRIQWLEGREHVQVLLLLLQNAGVVEACDGNGRRPEDLRADLVQWEFHDLLFHSRSRKGRHSAAIGGDFRFRGQLPPQPALKANRWSVNSVMLPRPDIAALTLVDPPFSAVLESRRSIRDQDFDRPLSIGQLGEFLYRAARVRDRFQTDIGEFTSRPYPSGGASYELELYVTINVCIGLGRGFYYYDAAAHTLNLIQAANDEVEALLDEAWLSAARMCRPQVLITIASRFHRVTWKYSGMAYAAQLKNVGVLYQTLYLVATAMNLAGCALGLGNSERMCRLAGTNYFEEGSIGEFMLGTARETGTG</sequence>
<dbReference type="RefSeq" id="WP_284339395.1">
    <property type="nucleotide sequence ID" value="NZ_BSNS01000007.1"/>
</dbReference>
<dbReference type="Pfam" id="PF22767">
    <property type="entry name" value="ThcOx"/>
    <property type="match status" value="1"/>
</dbReference>
<dbReference type="CDD" id="cd02142">
    <property type="entry name" value="McbC_SagB-like_oxidoreductase"/>
    <property type="match status" value="1"/>
</dbReference>
<dbReference type="InterPro" id="IPR029479">
    <property type="entry name" value="Nitroreductase"/>
</dbReference>
<keyword evidence="4" id="KW-1185">Reference proteome</keyword>
<evidence type="ECO:0000313" key="4">
    <source>
        <dbReference type="Proteomes" id="UP001156691"/>
    </source>
</evidence>
<evidence type="ECO:0000259" key="1">
    <source>
        <dbReference type="Pfam" id="PF00881"/>
    </source>
</evidence>
<reference evidence="4" key="1">
    <citation type="journal article" date="2019" name="Int. J. Syst. Evol. Microbiol.">
        <title>The Global Catalogue of Microorganisms (GCM) 10K type strain sequencing project: providing services to taxonomists for standard genome sequencing and annotation.</title>
        <authorList>
            <consortium name="The Broad Institute Genomics Platform"/>
            <consortium name="The Broad Institute Genome Sequencing Center for Infectious Disease"/>
            <person name="Wu L."/>
            <person name="Ma J."/>
        </authorList>
    </citation>
    <scope>NUCLEOTIDE SEQUENCE [LARGE SCALE GENOMIC DNA]</scope>
    <source>
        <strain evidence="4">NBRC 112416</strain>
    </source>
</reference>
<feature type="domain" description="Nitroreductase" evidence="1">
    <location>
        <begin position="258"/>
        <end position="430"/>
    </location>
</feature>
<name>A0ABQ5W258_9HYPH</name>
<dbReference type="Proteomes" id="UP001156691">
    <property type="component" value="Unassembled WGS sequence"/>
</dbReference>
<dbReference type="EMBL" id="BSNS01000007">
    <property type="protein sequence ID" value="GLQ53946.1"/>
    <property type="molecule type" value="Genomic_DNA"/>
</dbReference>
<dbReference type="InterPro" id="IPR052544">
    <property type="entry name" value="Bacteriocin_Proc_Enz"/>
</dbReference>
<dbReference type="InterPro" id="IPR000415">
    <property type="entry name" value="Nitroreductase-like"/>
</dbReference>
<dbReference type="Pfam" id="PF00881">
    <property type="entry name" value="Nitroreductase"/>
    <property type="match status" value="1"/>
</dbReference>
<dbReference type="InterPro" id="IPR054488">
    <property type="entry name" value="ThcOx_dom2"/>
</dbReference>
<dbReference type="Gene3D" id="3.40.109.10">
    <property type="entry name" value="NADH Oxidase"/>
    <property type="match status" value="1"/>
</dbReference>
<gene>
    <name evidence="3" type="ORF">GCM10010862_12050</name>
</gene>
<protein>
    <recommendedName>
        <fullName evidence="5">SagB-type dehydrogenase family enzyme</fullName>
    </recommendedName>
</protein>
<evidence type="ECO:0008006" key="5">
    <source>
        <dbReference type="Google" id="ProtNLM"/>
    </source>
</evidence>
<organism evidence="3 4">
    <name type="scientific">Devosia nitrariae</name>
    <dbReference type="NCBI Taxonomy" id="2071872"/>
    <lineage>
        <taxon>Bacteria</taxon>
        <taxon>Pseudomonadati</taxon>
        <taxon>Pseudomonadota</taxon>
        <taxon>Alphaproteobacteria</taxon>
        <taxon>Hyphomicrobiales</taxon>
        <taxon>Devosiaceae</taxon>
        <taxon>Devosia</taxon>
    </lineage>
</organism>
<dbReference type="InterPro" id="IPR020051">
    <property type="entry name" value="SagB-type_dehydrogenase"/>
</dbReference>
<proteinExistence type="predicted"/>
<evidence type="ECO:0000313" key="3">
    <source>
        <dbReference type="EMBL" id="GLQ53946.1"/>
    </source>
</evidence>
<evidence type="ECO:0000259" key="2">
    <source>
        <dbReference type="Pfam" id="PF22767"/>
    </source>
</evidence>
<feature type="domain" description="Cyanobactin oxidase ThcOx second" evidence="2">
    <location>
        <begin position="95"/>
        <end position="207"/>
    </location>
</feature>
<comment type="caution">
    <text evidence="3">The sequence shown here is derived from an EMBL/GenBank/DDBJ whole genome shotgun (WGS) entry which is preliminary data.</text>
</comment>
<dbReference type="PANTHER" id="PTHR43745">
    <property type="entry name" value="NITROREDUCTASE MJ1384-RELATED"/>
    <property type="match status" value="1"/>
</dbReference>
<accession>A0ABQ5W258</accession>
<dbReference type="PANTHER" id="PTHR43745:SF2">
    <property type="entry name" value="NITROREDUCTASE MJ1384-RELATED"/>
    <property type="match status" value="1"/>
</dbReference>
<dbReference type="NCBIfam" id="TIGR03605">
    <property type="entry name" value="antibiot_sagB"/>
    <property type="match status" value="1"/>
</dbReference>
<dbReference type="SUPFAM" id="SSF55469">
    <property type="entry name" value="FMN-dependent nitroreductase-like"/>
    <property type="match status" value="1"/>
</dbReference>